<dbReference type="AlphaFoldDB" id="A0A975CI90"/>
<dbReference type="EMBL" id="CP071796">
    <property type="protein sequence ID" value="QTD46257.1"/>
    <property type="molecule type" value="Genomic_DNA"/>
</dbReference>
<accession>A0A975CI90</accession>
<dbReference type="PANTHER" id="PTHR48081">
    <property type="entry name" value="AB HYDROLASE SUPERFAMILY PROTEIN C4A8.06C"/>
    <property type="match status" value="1"/>
</dbReference>
<dbReference type="Proteomes" id="UP000663903">
    <property type="component" value="Chromosome"/>
</dbReference>
<dbReference type="InterPro" id="IPR029058">
    <property type="entry name" value="AB_hydrolase_fold"/>
</dbReference>
<evidence type="ECO:0000313" key="3">
    <source>
        <dbReference type="EMBL" id="QTD46257.1"/>
    </source>
</evidence>
<dbReference type="GO" id="GO:0016787">
    <property type="term" value="F:hydrolase activity"/>
    <property type="evidence" value="ECO:0007669"/>
    <property type="project" value="UniProtKB-KW"/>
</dbReference>
<evidence type="ECO:0000256" key="1">
    <source>
        <dbReference type="ARBA" id="ARBA00022801"/>
    </source>
</evidence>
<dbReference type="RefSeq" id="WP_208010156.1">
    <property type="nucleotide sequence ID" value="NZ_CP071796.1"/>
</dbReference>
<name>A0A975CI90_9BURK</name>
<organism evidence="3 4">
    <name type="scientific">Ottowia testudinis</name>
    <dbReference type="NCBI Taxonomy" id="2816950"/>
    <lineage>
        <taxon>Bacteria</taxon>
        <taxon>Pseudomonadati</taxon>
        <taxon>Pseudomonadota</taxon>
        <taxon>Betaproteobacteria</taxon>
        <taxon>Burkholderiales</taxon>
        <taxon>Comamonadaceae</taxon>
        <taxon>Ottowia</taxon>
    </lineage>
</organism>
<dbReference type="InterPro" id="IPR050300">
    <property type="entry name" value="GDXG_lipolytic_enzyme"/>
</dbReference>
<sequence length="356" mass="39571">MAKIVWQGRLSHKARSTWVLLKTSADVLWRRARGKPLVPAWSASFEIGTLFYRQQFNHAFALESMEEARAYFDSLYTVLRDKFEIEVCPSGADEPRGHWFLPHGQPAGDGTPTLLYLHGGGYAFYASVSRHFMSMLAQALQMPLFAPDYRLTPEYPHPAQLEDAVTAYRYLLSKGIPPSRIVICGDSAGGHLGLMTIAKLRDAGLPQPALGIGLSPWTDTGLRGASQFGNDVYDLVQGYQTVKFSEWLKAGTAFSDREISPIYQDYRGAAPIYLQAGGKEILVDMIRDFARELRQQGAAVVLDVWPHMTHEFHAYGDDLPESKEAIERLKAAIAWSQGHANSSLEPIAVTELALDN</sequence>
<keyword evidence="1 3" id="KW-0378">Hydrolase</keyword>
<reference evidence="3" key="1">
    <citation type="submission" date="2021-03" db="EMBL/GenBank/DDBJ databases">
        <title>Ottowia sp. 27C isolated from the cloaca of a Giant Asian pond turtle (Heosemys grandis).</title>
        <authorList>
            <person name="Spergser J."/>
            <person name="Busse H.-J."/>
        </authorList>
    </citation>
    <scope>NUCLEOTIDE SEQUENCE</scope>
    <source>
        <strain evidence="3">27C</strain>
    </source>
</reference>
<keyword evidence="4" id="KW-1185">Reference proteome</keyword>
<evidence type="ECO:0000313" key="4">
    <source>
        <dbReference type="Proteomes" id="UP000663903"/>
    </source>
</evidence>
<dbReference type="Gene3D" id="3.40.50.1820">
    <property type="entry name" value="alpha/beta hydrolase"/>
    <property type="match status" value="1"/>
</dbReference>
<evidence type="ECO:0000259" key="2">
    <source>
        <dbReference type="Pfam" id="PF07859"/>
    </source>
</evidence>
<gene>
    <name evidence="3" type="ORF">J1M35_04975</name>
</gene>
<dbReference type="KEGG" id="otd:J1M35_04975"/>
<dbReference type="Pfam" id="PF07859">
    <property type="entry name" value="Abhydrolase_3"/>
    <property type="match status" value="1"/>
</dbReference>
<protein>
    <submittedName>
        <fullName evidence="3">Alpha/beta hydrolase</fullName>
    </submittedName>
</protein>
<proteinExistence type="predicted"/>
<dbReference type="PANTHER" id="PTHR48081:SF8">
    <property type="entry name" value="ALPHA_BETA HYDROLASE FOLD-3 DOMAIN-CONTAINING PROTEIN-RELATED"/>
    <property type="match status" value="1"/>
</dbReference>
<feature type="domain" description="Alpha/beta hydrolase fold-3" evidence="2">
    <location>
        <begin position="114"/>
        <end position="313"/>
    </location>
</feature>
<dbReference type="SUPFAM" id="SSF53474">
    <property type="entry name" value="alpha/beta-Hydrolases"/>
    <property type="match status" value="1"/>
</dbReference>
<dbReference type="InterPro" id="IPR013094">
    <property type="entry name" value="AB_hydrolase_3"/>
</dbReference>